<name>A0A0P8Y2U5_DROAN</name>
<keyword evidence="2" id="KW-1185">Reference proteome</keyword>
<protein>
    <submittedName>
        <fullName evidence="1">Uncharacterized protein</fullName>
    </submittedName>
</protein>
<evidence type="ECO:0000313" key="1">
    <source>
        <dbReference type="EMBL" id="KPU72957.1"/>
    </source>
</evidence>
<proteinExistence type="predicted"/>
<dbReference type="AlphaFoldDB" id="A0A0P8Y2U5"/>
<accession>A0A0P8Y2U5</accession>
<reference evidence="1 2" key="1">
    <citation type="journal article" date="2007" name="Nature">
        <title>Evolution of genes and genomes on the Drosophila phylogeny.</title>
        <authorList>
            <consortium name="Drosophila 12 Genomes Consortium"/>
            <person name="Clark A.G."/>
            <person name="Eisen M.B."/>
            <person name="Smith D.R."/>
            <person name="Bergman C.M."/>
            <person name="Oliver B."/>
            <person name="Markow T.A."/>
            <person name="Kaufman T.C."/>
            <person name="Kellis M."/>
            <person name="Gelbart W."/>
            <person name="Iyer V.N."/>
            <person name="Pollard D.A."/>
            <person name="Sackton T.B."/>
            <person name="Larracuente A.M."/>
            <person name="Singh N.D."/>
            <person name="Abad J.P."/>
            <person name="Abt D.N."/>
            <person name="Adryan B."/>
            <person name="Aguade M."/>
            <person name="Akashi H."/>
            <person name="Anderson W.W."/>
            <person name="Aquadro C.F."/>
            <person name="Ardell D.H."/>
            <person name="Arguello R."/>
            <person name="Artieri C.G."/>
            <person name="Barbash D.A."/>
            <person name="Barker D."/>
            <person name="Barsanti P."/>
            <person name="Batterham P."/>
            <person name="Batzoglou S."/>
            <person name="Begun D."/>
            <person name="Bhutkar A."/>
            <person name="Blanco E."/>
            <person name="Bosak S.A."/>
            <person name="Bradley R.K."/>
            <person name="Brand A.D."/>
            <person name="Brent M.R."/>
            <person name="Brooks A.N."/>
            <person name="Brown R.H."/>
            <person name="Butlin R.K."/>
            <person name="Caggese C."/>
            <person name="Calvi B.R."/>
            <person name="Bernardo de Carvalho A."/>
            <person name="Caspi A."/>
            <person name="Castrezana S."/>
            <person name="Celniker S.E."/>
            <person name="Chang J.L."/>
            <person name="Chapple C."/>
            <person name="Chatterji S."/>
            <person name="Chinwalla A."/>
            <person name="Civetta A."/>
            <person name="Clifton S.W."/>
            <person name="Comeron J.M."/>
            <person name="Costello J.C."/>
            <person name="Coyne J.A."/>
            <person name="Daub J."/>
            <person name="David R.G."/>
            <person name="Delcher A.L."/>
            <person name="Delehaunty K."/>
            <person name="Do C.B."/>
            <person name="Ebling H."/>
            <person name="Edwards K."/>
            <person name="Eickbush T."/>
            <person name="Evans J.D."/>
            <person name="Filipski A."/>
            <person name="Findeiss S."/>
            <person name="Freyhult E."/>
            <person name="Fulton L."/>
            <person name="Fulton R."/>
            <person name="Garcia A.C."/>
            <person name="Gardiner A."/>
            <person name="Garfield D.A."/>
            <person name="Garvin B.E."/>
            <person name="Gibson G."/>
            <person name="Gilbert D."/>
            <person name="Gnerre S."/>
            <person name="Godfrey J."/>
            <person name="Good R."/>
            <person name="Gotea V."/>
            <person name="Gravely B."/>
            <person name="Greenberg A.J."/>
            <person name="Griffiths-Jones S."/>
            <person name="Gross S."/>
            <person name="Guigo R."/>
            <person name="Gustafson E.A."/>
            <person name="Haerty W."/>
            <person name="Hahn M.W."/>
            <person name="Halligan D.L."/>
            <person name="Halpern A.L."/>
            <person name="Halter G.M."/>
            <person name="Han M.V."/>
            <person name="Heger A."/>
            <person name="Hillier L."/>
            <person name="Hinrichs A.S."/>
            <person name="Holmes I."/>
            <person name="Hoskins R.A."/>
            <person name="Hubisz M.J."/>
            <person name="Hultmark D."/>
            <person name="Huntley M.A."/>
            <person name="Jaffe D.B."/>
            <person name="Jagadeeshan S."/>
            <person name="Jeck W.R."/>
            <person name="Johnson J."/>
            <person name="Jones C.D."/>
            <person name="Jordan W.C."/>
            <person name="Karpen G.H."/>
            <person name="Kataoka E."/>
            <person name="Keightley P.D."/>
            <person name="Kheradpour P."/>
            <person name="Kirkness E.F."/>
            <person name="Koerich L.B."/>
            <person name="Kristiansen K."/>
            <person name="Kudrna D."/>
            <person name="Kulathinal R.J."/>
            <person name="Kumar S."/>
            <person name="Kwok R."/>
            <person name="Lander E."/>
            <person name="Langley C.H."/>
            <person name="Lapoint R."/>
            <person name="Lazzaro B.P."/>
            <person name="Lee S.J."/>
            <person name="Levesque L."/>
            <person name="Li R."/>
            <person name="Lin C.F."/>
            <person name="Lin M.F."/>
            <person name="Lindblad-Toh K."/>
            <person name="Llopart A."/>
            <person name="Long M."/>
            <person name="Low L."/>
            <person name="Lozovsky E."/>
            <person name="Lu J."/>
            <person name="Luo M."/>
            <person name="Machado C.A."/>
            <person name="Makalowski W."/>
            <person name="Marzo M."/>
            <person name="Matsuda M."/>
            <person name="Matzkin L."/>
            <person name="McAllister B."/>
            <person name="McBride C.S."/>
            <person name="McKernan B."/>
            <person name="McKernan K."/>
            <person name="Mendez-Lago M."/>
            <person name="Minx P."/>
            <person name="Mollenhauer M.U."/>
            <person name="Montooth K."/>
            <person name="Mount S.M."/>
            <person name="Mu X."/>
            <person name="Myers E."/>
            <person name="Negre B."/>
            <person name="Newfeld S."/>
            <person name="Nielsen R."/>
            <person name="Noor M.A."/>
            <person name="O'Grady P."/>
            <person name="Pachter L."/>
            <person name="Papaceit M."/>
            <person name="Parisi M.J."/>
            <person name="Parisi M."/>
            <person name="Parts L."/>
            <person name="Pedersen J.S."/>
            <person name="Pesole G."/>
            <person name="Phillippy A.M."/>
            <person name="Ponting C.P."/>
            <person name="Pop M."/>
            <person name="Porcelli D."/>
            <person name="Powell J.R."/>
            <person name="Prohaska S."/>
            <person name="Pruitt K."/>
            <person name="Puig M."/>
            <person name="Quesneville H."/>
            <person name="Ram K.R."/>
            <person name="Rand D."/>
            <person name="Rasmussen M.D."/>
            <person name="Reed L.K."/>
            <person name="Reenan R."/>
            <person name="Reily A."/>
            <person name="Remington K.A."/>
            <person name="Rieger T.T."/>
            <person name="Ritchie M.G."/>
            <person name="Robin C."/>
            <person name="Rogers Y.H."/>
            <person name="Rohde C."/>
            <person name="Rozas J."/>
            <person name="Rubenfield M.J."/>
            <person name="Ruiz A."/>
            <person name="Russo S."/>
            <person name="Salzberg S.L."/>
            <person name="Sanchez-Gracia A."/>
            <person name="Saranga D.J."/>
            <person name="Sato H."/>
            <person name="Schaeffer S.W."/>
            <person name="Schatz M.C."/>
            <person name="Schlenke T."/>
            <person name="Schwartz R."/>
            <person name="Segarra C."/>
            <person name="Singh R.S."/>
            <person name="Sirot L."/>
            <person name="Sirota M."/>
            <person name="Sisneros N.B."/>
            <person name="Smith C.D."/>
            <person name="Smith T.F."/>
            <person name="Spieth J."/>
            <person name="Stage D.E."/>
            <person name="Stark A."/>
            <person name="Stephan W."/>
            <person name="Strausberg R.L."/>
            <person name="Strempel S."/>
            <person name="Sturgill D."/>
            <person name="Sutton G."/>
            <person name="Sutton G.G."/>
            <person name="Tao W."/>
            <person name="Teichmann S."/>
            <person name="Tobari Y.N."/>
            <person name="Tomimura Y."/>
            <person name="Tsolas J.M."/>
            <person name="Valente V.L."/>
            <person name="Venter E."/>
            <person name="Venter J.C."/>
            <person name="Vicario S."/>
            <person name="Vieira F.G."/>
            <person name="Vilella A.J."/>
            <person name="Villasante A."/>
            <person name="Walenz B."/>
            <person name="Wang J."/>
            <person name="Wasserman M."/>
            <person name="Watts T."/>
            <person name="Wilson D."/>
            <person name="Wilson R.K."/>
            <person name="Wing R.A."/>
            <person name="Wolfner M.F."/>
            <person name="Wong A."/>
            <person name="Wong G.K."/>
            <person name="Wu C.I."/>
            <person name="Wu G."/>
            <person name="Yamamoto D."/>
            <person name="Yang H.P."/>
            <person name="Yang S.P."/>
            <person name="Yorke J.A."/>
            <person name="Yoshida K."/>
            <person name="Zdobnov E."/>
            <person name="Zhang P."/>
            <person name="Zhang Y."/>
            <person name="Zimin A.V."/>
            <person name="Baldwin J."/>
            <person name="Abdouelleil A."/>
            <person name="Abdulkadir J."/>
            <person name="Abebe A."/>
            <person name="Abera B."/>
            <person name="Abreu J."/>
            <person name="Acer S.C."/>
            <person name="Aftuck L."/>
            <person name="Alexander A."/>
            <person name="An P."/>
            <person name="Anderson E."/>
            <person name="Anderson S."/>
            <person name="Arachi H."/>
            <person name="Azer M."/>
            <person name="Bachantsang P."/>
            <person name="Barry A."/>
            <person name="Bayul T."/>
            <person name="Berlin A."/>
            <person name="Bessette D."/>
            <person name="Bloom T."/>
            <person name="Blye J."/>
            <person name="Boguslavskiy L."/>
            <person name="Bonnet C."/>
            <person name="Boukhgalter B."/>
            <person name="Bourzgui I."/>
            <person name="Brown A."/>
            <person name="Cahill P."/>
            <person name="Channer S."/>
            <person name="Cheshatsang Y."/>
            <person name="Chuda L."/>
            <person name="Citroen M."/>
            <person name="Collymore A."/>
            <person name="Cooke P."/>
            <person name="Costello M."/>
            <person name="D'Aco K."/>
            <person name="Daza R."/>
            <person name="De Haan G."/>
            <person name="DeGray S."/>
            <person name="DeMaso C."/>
            <person name="Dhargay N."/>
            <person name="Dooley K."/>
            <person name="Dooley E."/>
            <person name="Doricent M."/>
            <person name="Dorje P."/>
            <person name="Dorjee K."/>
            <person name="Dupes A."/>
            <person name="Elong R."/>
            <person name="Falk J."/>
            <person name="Farina A."/>
            <person name="Faro S."/>
            <person name="Ferguson D."/>
            <person name="Fisher S."/>
            <person name="Foley C.D."/>
            <person name="Franke A."/>
            <person name="Friedrich D."/>
            <person name="Gadbois L."/>
            <person name="Gearin G."/>
            <person name="Gearin C.R."/>
            <person name="Giannoukos G."/>
            <person name="Goode T."/>
            <person name="Graham J."/>
            <person name="Grandbois E."/>
            <person name="Grewal S."/>
            <person name="Gyaltsen K."/>
            <person name="Hafez N."/>
            <person name="Hagos B."/>
            <person name="Hall J."/>
            <person name="Henson C."/>
            <person name="Hollinger A."/>
            <person name="Honan T."/>
            <person name="Huard M.D."/>
            <person name="Hughes L."/>
            <person name="Hurhula B."/>
            <person name="Husby M.E."/>
            <person name="Kamat A."/>
            <person name="Kanga B."/>
            <person name="Kashin S."/>
            <person name="Khazanovich D."/>
            <person name="Kisner P."/>
            <person name="Lance K."/>
            <person name="Lara M."/>
            <person name="Lee W."/>
            <person name="Lennon N."/>
            <person name="Letendre F."/>
            <person name="LeVine R."/>
            <person name="Lipovsky A."/>
            <person name="Liu X."/>
            <person name="Liu J."/>
            <person name="Liu S."/>
            <person name="Lokyitsang T."/>
            <person name="Lokyitsang Y."/>
            <person name="Lubonja R."/>
            <person name="Lui A."/>
            <person name="MacDonald P."/>
            <person name="Magnisalis V."/>
            <person name="Maru K."/>
            <person name="Matthews C."/>
            <person name="McCusker W."/>
            <person name="McDonough S."/>
            <person name="Mehta T."/>
            <person name="Meldrim J."/>
            <person name="Meneus L."/>
            <person name="Mihai O."/>
            <person name="Mihalev A."/>
            <person name="Mihova T."/>
            <person name="Mittelman R."/>
            <person name="Mlenga V."/>
            <person name="Montmayeur A."/>
            <person name="Mulrain L."/>
            <person name="Navidi A."/>
            <person name="Naylor J."/>
            <person name="Negash T."/>
            <person name="Nguyen T."/>
            <person name="Nguyen N."/>
            <person name="Nicol R."/>
            <person name="Norbu C."/>
            <person name="Norbu N."/>
            <person name="Novod N."/>
            <person name="O'Neill B."/>
            <person name="Osman S."/>
            <person name="Markiewicz E."/>
            <person name="Oyono O.L."/>
            <person name="Patti C."/>
            <person name="Phunkhang P."/>
            <person name="Pierre F."/>
            <person name="Priest M."/>
            <person name="Raghuraman S."/>
            <person name="Rege F."/>
            <person name="Reyes R."/>
            <person name="Rise C."/>
            <person name="Rogov P."/>
            <person name="Ross K."/>
            <person name="Ryan E."/>
            <person name="Settipalli S."/>
            <person name="Shea T."/>
            <person name="Sherpa N."/>
            <person name="Shi L."/>
            <person name="Shih D."/>
            <person name="Sparrow T."/>
            <person name="Spaulding J."/>
            <person name="Stalker J."/>
            <person name="Stange-Thomann N."/>
            <person name="Stavropoulos S."/>
            <person name="Stone C."/>
            <person name="Strader C."/>
            <person name="Tesfaye S."/>
            <person name="Thomson T."/>
            <person name="Thoulutsang Y."/>
            <person name="Thoulutsang D."/>
            <person name="Topham K."/>
            <person name="Topping I."/>
            <person name="Tsamla T."/>
            <person name="Vassiliev H."/>
            <person name="Vo A."/>
            <person name="Wangchuk T."/>
            <person name="Wangdi T."/>
            <person name="Weiand M."/>
            <person name="Wilkinson J."/>
            <person name="Wilson A."/>
            <person name="Yadav S."/>
            <person name="Young G."/>
            <person name="Yu Q."/>
            <person name="Zembek L."/>
            <person name="Zhong D."/>
            <person name="Zimmer A."/>
            <person name="Zwirko Z."/>
            <person name="Jaffe D.B."/>
            <person name="Alvarez P."/>
            <person name="Brockman W."/>
            <person name="Butler J."/>
            <person name="Chin C."/>
            <person name="Gnerre S."/>
            <person name="Grabherr M."/>
            <person name="Kleber M."/>
            <person name="Mauceli E."/>
            <person name="MacCallum I."/>
        </authorList>
    </citation>
    <scope>NUCLEOTIDE SEQUENCE [LARGE SCALE GENOMIC DNA]</scope>
    <source>
        <strain evidence="2">Tucson 14024-0371.13</strain>
    </source>
</reference>
<dbReference type="Proteomes" id="UP000007801">
    <property type="component" value="Unassembled WGS sequence"/>
</dbReference>
<evidence type="ECO:0000313" key="2">
    <source>
        <dbReference type="Proteomes" id="UP000007801"/>
    </source>
</evidence>
<sequence>YLCGINCCCREYCPTKFCKFPQPRKSSDDVTDCVGLHVKHFGCFLVGLAL</sequence>
<feature type="non-terminal residue" evidence="1">
    <location>
        <position position="1"/>
    </location>
</feature>
<dbReference type="EMBL" id="CH902667">
    <property type="protein sequence ID" value="KPU72957.1"/>
    <property type="molecule type" value="Genomic_DNA"/>
</dbReference>
<gene>
    <name evidence="1" type="primary">Dana\GF26590</name>
    <name evidence="1" type="ORF">GF26590</name>
</gene>
<organism evidence="1 2">
    <name type="scientific">Drosophila ananassae</name>
    <name type="common">Fruit fly</name>
    <dbReference type="NCBI Taxonomy" id="7217"/>
    <lineage>
        <taxon>Eukaryota</taxon>
        <taxon>Metazoa</taxon>
        <taxon>Ecdysozoa</taxon>
        <taxon>Arthropoda</taxon>
        <taxon>Hexapoda</taxon>
        <taxon>Insecta</taxon>
        <taxon>Pterygota</taxon>
        <taxon>Neoptera</taxon>
        <taxon>Endopterygota</taxon>
        <taxon>Diptera</taxon>
        <taxon>Brachycera</taxon>
        <taxon>Muscomorpha</taxon>
        <taxon>Ephydroidea</taxon>
        <taxon>Drosophilidae</taxon>
        <taxon>Drosophila</taxon>
        <taxon>Sophophora</taxon>
    </lineage>
</organism>
<dbReference type="InParanoid" id="A0A0P8Y2U5"/>